<dbReference type="InterPro" id="IPR016181">
    <property type="entry name" value="Acyl_CoA_acyltransferase"/>
</dbReference>
<proteinExistence type="predicted"/>
<gene>
    <name evidence="2" type="ORF">HHO47_18875</name>
</gene>
<dbReference type="CDD" id="cd04301">
    <property type="entry name" value="NAT_SF"/>
    <property type="match status" value="1"/>
</dbReference>
<dbReference type="SUPFAM" id="SSF55729">
    <property type="entry name" value="Acyl-CoA N-acyltransferases (Nat)"/>
    <property type="match status" value="1"/>
</dbReference>
<dbReference type="AlphaFoldDB" id="A0A7Y0DWH2"/>
<dbReference type="InterPro" id="IPR000182">
    <property type="entry name" value="GNAT_dom"/>
</dbReference>
<dbReference type="Gene3D" id="3.40.630.30">
    <property type="match status" value="1"/>
</dbReference>
<reference evidence="2" key="1">
    <citation type="submission" date="2020-04" db="EMBL/GenBank/DDBJ databases">
        <title>Genome Sequencing for Pseudoaltermonas arctica.</title>
        <authorList>
            <person name="Elkins N.S."/>
        </authorList>
    </citation>
    <scope>NUCLEOTIDE SEQUENCE [LARGE SCALE GENOMIC DNA]</scope>
    <source>
        <strain evidence="2">NEC-BIFX-2020_0012</strain>
    </source>
</reference>
<protein>
    <submittedName>
        <fullName evidence="2">GNAT family N-acetyltransferase</fullName>
    </submittedName>
</protein>
<dbReference type="Pfam" id="PF13508">
    <property type="entry name" value="Acetyltransf_7"/>
    <property type="match status" value="1"/>
</dbReference>
<organism evidence="2 3">
    <name type="scientific">Pseudoalteromonas arctica</name>
    <dbReference type="NCBI Taxonomy" id="394751"/>
    <lineage>
        <taxon>Bacteria</taxon>
        <taxon>Pseudomonadati</taxon>
        <taxon>Pseudomonadota</taxon>
        <taxon>Gammaproteobacteria</taxon>
        <taxon>Alteromonadales</taxon>
        <taxon>Pseudoalteromonadaceae</taxon>
        <taxon>Pseudoalteromonas</taxon>
    </lineage>
</organism>
<sequence>MFKFFKSLFNSEKVEVEEVMESPIPEKPINGILLATEHDVDFIFQSVLNEAKVGHFNQDFLLPMTHTGLKKQIVDSIHTGYSPTASGVVPSKFYVYKKNNKQVGFYWVIEDSKNVFELYMISVVTSERKQGIGASLLSHAESEFIGFKVKARLYHPSNIMLAMLVKSGFKRGVKQGKNTIHLSKKC</sequence>
<evidence type="ECO:0000313" key="3">
    <source>
        <dbReference type="Proteomes" id="UP000570493"/>
    </source>
</evidence>
<dbReference type="RefSeq" id="WP_169021682.1">
    <property type="nucleotide sequence ID" value="NZ_JABBMT010000072.1"/>
</dbReference>
<accession>A0A7Y0DWH2</accession>
<dbReference type="Proteomes" id="UP000570493">
    <property type="component" value="Unassembled WGS sequence"/>
</dbReference>
<evidence type="ECO:0000259" key="1">
    <source>
        <dbReference type="PROSITE" id="PS51186"/>
    </source>
</evidence>
<evidence type="ECO:0000313" key="2">
    <source>
        <dbReference type="EMBL" id="NMM42798.1"/>
    </source>
</evidence>
<comment type="caution">
    <text evidence="2">The sequence shown here is derived from an EMBL/GenBank/DDBJ whole genome shotgun (WGS) entry which is preliminary data.</text>
</comment>
<name>A0A7Y0DWH2_9GAMM</name>
<dbReference type="EMBL" id="JABBMT010000072">
    <property type="protein sequence ID" value="NMM42798.1"/>
    <property type="molecule type" value="Genomic_DNA"/>
</dbReference>
<dbReference type="PROSITE" id="PS51186">
    <property type="entry name" value="GNAT"/>
    <property type="match status" value="1"/>
</dbReference>
<dbReference type="GO" id="GO:0016747">
    <property type="term" value="F:acyltransferase activity, transferring groups other than amino-acyl groups"/>
    <property type="evidence" value="ECO:0007669"/>
    <property type="project" value="InterPro"/>
</dbReference>
<feature type="domain" description="N-acetyltransferase" evidence="1">
    <location>
        <begin position="30"/>
        <end position="186"/>
    </location>
</feature>
<keyword evidence="3" id="KW-1185">Reference proteome</keyword>